<dbReference type="Gene3D" id="1.10.490.10">
    <property type="entry name" value="Globins"/>
    <property type="match status" value="1"/>
</dbReference>
<dbReference type="InterPro" id="IPR039379">
    <property type="entry name" value="Protoglobin_sensor_dom"/>
</dbReference>
<evidence type="ECO:0000313" key="3">
    <source>
        <dbReference type="Proteomes" id="UP000630353"/>
    </source>
</evidence>
<reference evidence="2" key="2">
    <citation type="submission" date="2020-09" db="EMBL/GenBank/DDBJ databases">
        <authorList>
            <person name="Sun Q."/>
            <person name="Kim S."/>
        </authorList>
    </citation>
    <scope>NUCLEOTIDE SEQUENCE</scope>
    <source>
        <strain evidence="2">KCTC 42651</strain>
    </source>
</reference>
<keyword evidence="3" id="KW-1185">Reference proteome</keyword>
<dbReference type="InterPro" id="IPR044398">
    <property type="entry name" value="Globin-sensor_dom"/>
</dbReference>
<comment type="caution">
    <text evidence="2">The sequence shown here is derived from an EMBL/GenBank/DDBJ whole genome shotgun (WGS) entry which is preliminary data.</text>
</comment>
<sequence length="189" mass="21184">MSQNRGGSTNEEQTAELAVRKITANIQRRLVLDGIDDATRESLAGFLPVFEANAPEIIGSFYRHSLQFPETRHFFDNSDVEHLKMRQIEHWRGMLSCRLDNAYLNSAVHVGLTHHRIGLPLFLYLSGCNRILCDLTSLAIMHHSGVLQSTQVVSSIIKVVSLDMDIAISCYFVADRLHLPTVAPIKTTV</sequence>
<dbReference type="RefSeq" id="WP_189995352.1">
    <property type="nucleotide sequence ID" value="NZ_BMZS01000015.1"/>
</dbReference>
<dbReference type="Pfam" id="PF11563">
    <property type="entry name" value="Protoglobin"/>
    <property type="match status" value="1"/>
</dbReference>
<evidence type="ECO:0000259" key="1">
    <source>
        <dbReference type="Pfam" id="PF11563"/>
    </source>
</evidence>
<reference evidence="2" key="1">
    <citation type="journal article" date="2014" name="Int. J. Syst. Evol. Microbiol.">
        <title>Complete genome sequence of Corynebacterium casei LMG S-19264T (=DSM 44701T), isolated from a smear-ripened cheese.</title>
        <authorList>
            <consortium name="US DOE Joint Genome Institute (JGI-PGF)"/>
            <person name="Walter F."/>
            <person name="Albersmeier A."/>
            <person name="Kalinowski J."/>
            <person name="Ruckert C."/>
        </authorList>
    </citation>
    <scope>NUCLEOTIDE SEQUENCE</scope>
    <source>
        <strain evidence="2">KCTC 42651</strain>
    </source>
</reference>
<dbReference type="CDD" id="cd01068">
    <property type="entry name" value="globin_sensor"/>
    <property type="match status" value="1"/>
</dbReference>
<evidence type="ECO:0000313" key="2">
    <source>
        <dbReference type="EMBL" id="GHD62946.1"/>
    </source>
</evidence>
<dbReference type="InterPro" id="IPR012292">
    <property type="entry name" value="Globin/Proto"/>
</dbReference>
<protein>
    <recommendedName>
        <fullName evidence="1">Globin-sensor domain-containing protein</fullName>
    </recommendedName>
</protein>
<name>A0A918XXK7_9PROT</name>
<dbReference type="SUPFAM" id="SSF46458">
    <property type="entry name" value="Globin-like"/>
    <property type="match status" value="1"/>
</dbReference>
<dbReference type="GO" id="GO:0019825">
    <property type="term" value="F:oxygen binding"/>
    <property type="evidence" value="ECO:0007669"/>
    <property type="project" value="InterPro"/>
</dbReference>
<dbReference type="AlphaFoldDB" id="A0A918XXK7"/>
<accession>A0A918XXK7</accession>
<proteinExistence type="predicted"/>
<gene>
    <name evidence="2" type="ORF">GCM10017083_52490</name>
</gene>
<dbReference type="InterPro" id="IPR009050">
    <property type="entry name" value="Globin-like_sf"/>
</dbReference>
<dbReference type="Proteomes" id="UP000630353">
    <property type="component" value="Unassembled WGS sequence"/>
</dbReference>
<organism evidence="2 3">
    <name type="scientific">Thalassobaculum fulvum</name>
    <dbReference type="NCBI Taxonomy" id="1633335"/>
    <lineage>
        <taxon>Bacteria</taxon>
        <taxon>Pseudomonadati</taxon>
        <taxon>Pseudomonadota</taxon>
        <taxon>Alphaproteobacteria</taxon>
        <taxon>Rhodospirillales</taxon>
        <taxon>Thalassobaculaceae</taxon>
        <taxon>Thalassobaculum</taxon>
    </lineage>
</organism>
<dbReference type="GO" id="GO:0020037">
    <property type="term" value="F:heme binding"/>
    <property type="evidence" value="ECO:0007669"/>
    <property type="project" value="InterPro"/>
</dbReference>
<dbReference type="EMBL" id="BMZS01000015">
    <property type="protein sequence ID" value="GHD62946.1"/>
    <property type="molecule type" value="Genomic_DNA"/>
</dbReference>
<feature type="domain" description="Globin-sensor" evidence="1">
    <location>
        <begin position="25"/>
        <end position="173"/>
    </location>
</feature>